<accession>A0ABV6ERY7</accession>
<dbReference type="Gene3D" id="3.40.1260.10">
    <property type="entry name" value="DsrEFH-like"/>
    <property type="match status" value="1"/>
</dbReference>
<evidence type="ECO:0008006" key="3">
    <source>
        <dbReference type="Google" id="ProtNLM"/>
    </source>
</evidence>
<dbReference type="SUPFAM" id="SSF75169">
    <property type="entry name" value="DsrEFH-like"/>
    <property type="match status" value="1"/>
</dbReference>
<evidence type="ECO:0000313" key="1">
    <source>
        <dbReference type="EMBL" id="MFC0240980.1"/>
    </source>
</evidence>
<reference evidence="1 2" key="1">
    <citation type="submission" date="2024-09" db="EMBL/GenBank/DDBJ databases">
        <authorList>
            <person name="Sun Q."/>
            <person name="Mori K."/>
        </authorList>
    </citation>
    <scope>NUCLEOTIDE SEQUENCE [LARGE SCALE GENOMIC DNA]</scope>
    <source>
        <strain evidence="1 2">KCTC 23279</strain>
    </source>
</reference>
<gene>
    <name evidence="1" type="ORF">ACFFJ6_10905</name>
</gene>
<proteinExistence type="predicted"/>
<protein>
    <recommendedName>
        <fullName evidence="3">DsrE family protein</fullName>
    </recommendedName>
</protein>
<keyword evidence="2" id="KW-1185">Reference proteome</keyword>
<dbReference type="InterPro" id="IPR027396">
    <property type="entry name" value="DsrEFH-like"/>
</dbReference>
<dbReference type="Proteomes" id="UP001589775">
    <property type="component" value="Unassembled WGS sequence"/>
</dbReference>
<dbReference type="PANTHER" id="PTHR37691">
    <property type="entry name" value="BLR3518 PROTEIN"/>
    <property type="match status" value="1"/>
</dbReference>
<evidence type="ECO:0000313" key="2">
    <source>
        <dbReference type="Proteomes" id="UP001589775"/>
    </source>
</evidence>
<comment type="caution">
    <text evidence="1">The sequence shown here is derived from an EMBL/GenBank/DDBJ whole genome shotgun (WGS) entry which is preliminary data.</text>
</comment>
<dbReference type="RefSeq" id="WP_378387453.1">
    <property type="nucleotide sequence ID" value="NZ_JBHLWM010000004.1"/>
</dbReference>
<sequence>MSVTLVLIDACAASPKESRVQGAVQAVPKTAVHRVVVQVNSDDPVIMKHAITNSLNLLKAYGDRNEAAAVEIVAYGAGVNMFREDTSPVKDLLRFLHATHPDVVFSACGNTIAIMERNEGHPLSLVDGARSVPFGVVRLVELQEAGWSYLRP</sequence>
<dbReference type="PANTHER" id="PTHR37691:SF1">
    <property type="entry name" value="BLR3518 PROTEIN"/>
    <property type="match status" value="1"/>
</dbReference>
<organism evidence="1 2">
    <name type="scientific">Rhodopseudomonas telluris</name>
    <dbReference type="NCBI Taxonomy" id="644215"/>
    <lineage>
        <taxon>Bacteria</taxon>
        <taxon>Pseudomonadati</taxon>
        <taxon>Pseudomonadota</taxon>
        <taxon>Alphaproteobacteria</taxon>
        <taxon>Hyphomicrobiales</taxon>
        <taxon>Nitrobacteraceae</taxon>
        <taxon>Rhodopseudomonas</taxon>
    </lineage>
</organism>
<name>A0ABV6ERY7_9BRAD</name>
<dbReference type="EMBL" id="JBHLWM010000004">
    <property type="protein sequence ID" value="MFC0240980.1"/>
    <property type="molecule type" value="Genomic_DNA"/>
</dbReference>